<dbReference type="InterPro" id="IPR036691">
    <property type="entry name" value="Endo/exonu/phosph_ase_sf"/>
</dbReference>
<gene>
    <name evidence="3" type="ORF">G4B88_026709</name>
</gene>
<organism evidence="3 4">
    <name type="scientific">Cannabis sativa</name>
    <name type="common">Hemp</name>
    <name type="synonym">Marijuana</name>
    <dbReference type="NCBI Taxonomy" id="3483"/>
    <lineage>
        <taxon>Eukaryota</taxon>
        <taxon>Viridiplantae</taxon>
        <taxon>Streptophyta</taxon>
        <taxon>Embryophyta</taxon>
        <taxon>Tracheophyta</taxon>
        <taxon>Spermatophyta</taxon>
        <taxon>Magnoliopsida</taxon>
        <taxon>eudicotyledons</taxon>
        <taxon>Gunneridae</taxon>
        <taxon>Pentapetalae</taxon>
        <taxon>rosids</taxon>
        <taxon>fabids</taxon>
        <taxon>Rosales</taxon>
        <taxon>Cannabaceae</taxon>
        <taxon>Cannabis</taxon>
    </lineage>
</organism>
<dbReference type="AlphaFoldDB" id="A0A7J6DUR1"/>
<proteinExistence type="predicted"/>
<evidence type="ECO:0000313" key="4">
    <source>
        <dbReference type="Proteomes" id="UP000583929"/>
    </source>
</evidence>
<feature type="domain" description="DUF4283" evidence="2">
    <location>
        <begin position="50"/>
        <end position="123"/>
    </location>
</feature>
<dbReference type="Pfam" id="PF14111">
    <property type="entry name" value="DUF4283"/>
    <property type="match status" value="1"/>
</dbReference>
<name>A0A7J6DUR1_CANSA</name>
<sequence length="797" mass="90260">MAEDRVKSKDVEVEVIDERMNQVLQRDSALEMEMLELFEDITLEDVVINKACVGKVVGCKDMPTSIVKKILLGVWRRLGPWRMKKCEDGVMGFFFEEEDDCAFVLEKRPWLVNGVLLNLKPWPVEGEVRVAEFEVASFWVQFHGLPTRFLKDENAAIMGKKVGSFLKTDSKPKEELGKGITKLIVDNGEVPEWELNGKHRRGVWRRRQPPRAITTKAGSGLEVGVTQENVAAPAGHFRQAGNIIRIKDKSYAGSTSSGGAARYPGDRIEGGWVIPNIGPTIAQSLEIPHEWVCLSQTPHKFPKPTPLGWPNLDKEGQEMFLKLYVDDVINLCKAQQSLISNPPNLSEMILFLLGNTRKRKVHTWYEPYPADSLASSSNKTASEETAKTQWTPTKEKFCIGSGGEASNPGKATTRGRKPKGKEDNRSAKRSSGVKLRTGRRRGRDAGDTADLDNNNEVLNNCIEVNIEYGSIQNFGSDEKAAGSMPPPSSWDFLFLSETKVTVETMGTVFNRLGFVNHWCIPANGLAGGFCIAWRIGVLCNVVDTYETGFLVSFQAAIGFPEWKMYCIYGTPYGASKREFWSWLTENIGGRDYDAREGEFLRNFLFKCGGIDLGSVGGIFTWQNSRLAPNRIQKRLDRVIADGDWCTVFSNARVQNYPITGSDHAPILLDTWGDTLKLNYPFRFLEREMGLPRKFCRTKRELKLWNQNVFGFFDRKLRCLRNQLESVQKMAITQSTVAKEAEIQMEILDMEEKMGRIWRQKSRENWLWFSDGNSKFFHMSTLIRRRRNFISGMTRGNG</sequence>
<keyword evidence="4" id="KW-1185">Reference proteome</keyword>
<dbReference type="Proteomes" id="UP000583929">
    <property type="component" value="Unassembled WGS sequence"/>
</dbReference>
<dbReference type="SUPFAM" id="SSF56219">
    <property type="entry name" value="DNase I-like"/>
    <property type="match status" value="1"/>
</dbReference>
<protein>
    <recommendedName>
        <fullName evidence="2">DUF4283 domain-containing protein</fullName>
    </recommendedName>
</protein>
<feature type="region of interest" description="Disordered" evidence="1">
    <location>
        <begin position="369"/>
        <end position="451"/>
    </location>
</feature>
<dbReference type="PANTHER" id="PTHR33710">
    <property type="entry name" value="BNAC02G09200D PROTEIN"/>
    <property type="match status" value="1"/>
</dbReference>
<dbReference type="InterPro" id="IPR025558">
    <property type="entry name" value="DUF4283"/>
</dbReference>
<dbReference type="EMBL" id="JAATIQ010000618">
    <property type="protein sequence ID" value="KAF4349831.1"/>
    <property type="molecule type" value="Genomic_DNA"/>
</dbReference>
<dbReference type="PANTHER" id="PTHR33710:SF71">
    <property type="entry name" value="ENDONUCLEASE_EXONUCLEASE_PHOSPHATASE DOMAIN-CONTAINING PROTEIN"/>
    <property type="match status" value="1"/>
</dbReference>
<evidence type="ECO:0000259" key="2">
    <source>
        <dbReference type="Pfam" id="PF14111"/>
    </source>
</evidence>
<evidence type="ECO:0000313" key="3">
    <source>
        <dbReference type="EMBL" id="KAF4349831.1"/>
    </source>
</evidence>
<evidence type="ECO:0000256" key="1">
    <source>
        <dbReference type="SAM" id="MobiDB-lite"/>
    </source>
</evidence>
<dbReference type="Gene3D" id="3.60.10.10">
    <property type="entry name" value="Endonuclease/exonuclease/phosphatase"/>
    <property type="match status" value="1"/>
</dbReference>
<accession>A0A7J6DUR1</accession>
<comment type="caution">
    <text evidence="3">The sequence shown here is derived from an EMBL/GenBank/DDBJ whole genome shotgun (WGS) entry which is preliminary data.</text>
</comment>
<reference evidence="3 4" key="1">
    <citation type="journal article" date="2020" name="bioRxiv">
        <title>Sequence and annotation of 42 cannabis genomes reveals extensive copy number variation in cannabinoid synthesis and pathogen resistance genes.</title>
        <authorList>
            <person name="Mckernan K.J."/>
            <person name="Helbert Y."/>
            <person name="Kane L.T."/>
            <person name="Ebling H."/>
            <person name="Zhang L."/>
            <person name="Liu B."/>
            <person name="Eaton Z."/>
            <person name="Mclaughlin S."/>
            <person name="Kingan S."/>
            <person name="Baybayan P."/>
            <person name="Concepcion G."/>
            <person name="Jordan M."/>
            <person name="Riva A."/>
            <person name="Barbazuk W."/>
            <person name="Harkins T."/>
        </authorList>
    </citation>
    <scope>NUCLEOTIDE SEQUENCE [LARGE SCALE GENOMIC DNA]</scope>
    <source>
        <strain evidence="4">cv. Jamaican Lion 4</strain>
        <tissue evidence="3">Leaf</tissue>
    </source>
</reference>